<feature type="transmembrane region" description="Helical" evidence="1">
    <location>
        <begin position="34"/>
        <end position="53"/>
    </location>
</feature>
<feature type="transmembrane region" description="Helical" evidence="1">
    <location>
        <begin position="7"/>
        <end position="28"/>
    </location>
</feature>
<proteinExistence type="predicted"/>
<dbReference type="EMBL" id="FRCF01000005">
    <property type="protein sequence ID" value="SHM09518.1"/>
    <property type="molecule type" value="Genomic_DNA"/>
</dbReference>
<evidence type="ECO:0000313" key="3">
    <source>
        <dbReference type="Proteomes" id="UP000184206"/>
    </source>
</evidence>
<keyword evidence="3" id="KW-1185">Reference proteome</keyword>
<accession>A0A1M7G0C8</accession>
<gene>
    <name evidence="2" type="ORF">SAMN02745189_01535</name>
</gene>
<evidence type="ECO:0008006" key="4">
    <source>
        <dbReference type="Google" id="ProtNLM"/>
    </source>
</evidence>
<dbReference type="RefSeq" id="WP_143146109.1">
    <property type="nucleotide sequence ID" value="NZ_FRCF01000005.1"/>
</dbReference>
<organism evidence="2 3">
    <name type="scientific">Lacicoccus alkaliphilus DSM 16010</name>
    <dbReference type="NCBI Taxonomy" id="1123231"/>
    <lineage>
        <taxon>Bacteria</taxon>
        <taxon>Bacillati</taxon>
        <taxon>Bacillota</taxon>
        <taxon>Bacilli</taxon>
        <taxon>Bacillales</taxon>
        <taxon>Salinicoccaceae</taxon>
        <taxon>Lacicoccus</taxon>
    </lineage>
</organism>
<keyword evidence="1" id="KW-1133">Transmembrane helix</keyword>
<dbReference type="Proteomes" id="UP000184206">
    <property type="component" value="Unassembled WGS sequence"/>
</dbReference>
<reference evidence="2 3" key="1">
    <citation type="submission" date="2016-11" db="EMBL/GenBank/DDBJ databases">
        <authorList>
            <person name="Jaros S."/>
            <person name="Januszkiewicz K."/>
            <person name="Wedrychowicz H."/>
        </authorList>
    </citation>
    <scope>NUCLEOTIDE SEQUENCE [LARGE SCALE GENOMIC DNA]</scope>
    <source>
        <strain evidence="2 3">DSM 16010</strain>
    </source>
</reference>
<dbReference type="AlphaFoldDB" id="A0A1M7G0C8"/>
<name>A0A1M7G0C8_9BACL</name>
<evidence type="ECO:0000256" key="1">
    <source>
        <dbReference type="SAM" id="Phobius"/>
    </source>
</evidence>
<sequence length="60" mass="6574">MSTKTVLNLSLTLLLIAAAGFLVMYFYVPALQTTGFLISFLLGIGAIIILLIMNNRKKVE</sequence>
<keyword evidence="1" id="KW-0472">Membrane</keyword>
<keyword evidence="1" id="KW-0812">Transmembrane</keyword>
<evidence type="ECO:0000313" key="2">
    <source>
        <dbReference type="EMBL" id="SHM09518.1"/>
    </source>
</evidence>
<protein>
    <recommendedName>
        <fullName evidence="4">PEP-CTERM protein-sorting domain-containing protein</fullName>
    </recommendedName>
</protein>